<dbReference type="Proteomes" id="UP000680206">
    <property type="component" value="Unassembled WGS sequence"/>
</dbReference>
<keyword evidence="1" id="KW-0067">ATP-binding</keyword>
<dbReference type="EMBL" id="JAGEPF010000006">
    <property type="protein sequence ID" value="MBO2458117.1"/>
    <property type="molecule type" value="Genomic_DNA"/>
</dbReference>
<keyword evidence="1" id="KW-0547">Nucleotide-binding</keyword>
<comment type="caution">
    <text evidence="1">The sequence shown here is derived from an EMBL/GenBank/DDBJ whole genome shotgun (WGS) entry which is preliminary data.</text>
</comment>
<dbReference type="GO" id="GO:0005524">
    <property type="term" value="F:ATP binding"/>
    <property type="evidence" value="ECO:0007669"/>
    <property type="project" value="UniProtKB-KW"/>
</dbReference>
<evidence type="ECO:0000313" key="2">
    <source>
        <dbReference type="Proteomes" id="UP000680206"/>
    </source>
</evidence>
<proteinExistence type="predicted"/>
<protein>
    <submittedName>
        <fullName evidence="1">ATP-binding protein</fullName>
    </submittedName>
</protein>
<dbReference type="InterPro" id="IPR027417">
    <property type="entry name" value="P-loop_NTPase"/>
</dbReference>
<reference evidence="1 2" key="1">
    <citation type="submission" date="2021-03" db="EMBL/GenBank/DDBJ databases">
        <title>Actinomadura violae sp. nov., isolated from lichen in Thailand.</title>
        <authorList>
            <person name="Kanchanasin P."/>
            <person name="Saeng-In P."/>
            <person name="Phongsopitanun W."/>
            <person name="Yuki M."/>
            <person name="Kudo T."/>
            <person name="Ohkuma M."/>
            <person name="Tanasupawat S."/>
        </authorList>
    </citation>
    <scope>NUCLEOTIDE SEQUENCE [LARGE SCALE GENOMIC DNA]</scope>
    <source>
        <strain evidence="1 2">LCR2-06</strain>
    </source>
</reference>
<dbReference type="RefSeq" id="WP_208239811.1">
    <property type="nucleotide sequence ID" value="NZ_JAGEPF010000006.1"/>
</dbReference>
<keyword evidence="2" id="KW-1185">Reference proteome</keyword>
<dbReference type="SUPFAM" id="SSF52540">
    <property type="entry name" value="P-loop containing nucleoside triphosphate hydrolases"/>
    <property type="match status" value="1"/>
</dbReference>
<gene>
    <name evidence="1" type="ORF">J4709_11090</name>
</gene>
<organism evidence="1 2">
    <name type="scientific">Actinomadura violacea</name>
    <dbReference type="NCBI Taxonomy" id="2819934"/>
    <lineage>
        <taxon>Bacteria</taxon>
        <taxon>Bacillati</taxon>
        <taxon>Actinomycetota</taxon>
        <taxon>Actinomycetes</taxon>
        <taxon>Streptosporangiales</taxon>
        <taxon>Thermomonosporaceae</taxon>
        <taxon>Actinomadura</taxon>
    </lineage>
</organism>
<sequence length="898" mass="99695">MTIADLVAAPGSRQAPLRTLAHVEFQLRVLGLLCAAVSEPPSAVPTPGSLDVWSRYVKLQRMSLDCRPCQDAALRVAECVDVEVATGMSLRRMRNQVFHGGPDPEGVDLDVLHRLVATNAEEISSIYEHGHVTLLKPFFITVNGDLAALNDYSEVSATYWPRSGPATDVTDPDILDALERSEPRRGYRPLEDFAVDIERDLRGFAQPGSVQVVVEPPEPILVHWDLVTSTGTIHRVDRFELSNNHARLWQSASVQRPYPEFLADVCNWELLKERLLMDLEEQVRSEGELSHELFPGLKRHLSNVSTRVRVNNGISGDNGDVTITEALDQITAETVIYRSYTNLVTLTGEAGAGKTHSLLQFARQTLSPGGEPTPIAIYLSSSGETANSLETLLEARAGRTKIINRISALALCRAGLAILVIDGFDELIGLRTYDNPLTGLSKILDPLRGQGTVVLAARSSYAEAKLRRHLASHSTLDWPPFVTTMELLPWRSGEMQELMDQLSVIVPEDTTPEIRQLLITPFFCLAFAAWVRSGEQADFLQFVVENYLRRERRKLTDKKGVQLFDGQSLADVLSEVAELAARNAVPEISQEYLEMAACQALERELSPQERRRLGSLCGVSAEWAEDDLSFKFTHLAIAEQFLARQVTRLPIGLAAALLRDVSISTLCAQLIVSNWRTVYSEPPTELITALQRAVVAETPRADLPGAISLGELWAKVYGTADGSRVARQITVERLELGGSGRVRLVDAKIQRLVVRPGVELELVSSRVRHLDLTGSSPDVLLGDSYKNVDELMTQGMLVVGQPAIRRVLGLAVDTDDSLRERDDYFKARVQDFSGPVIVSSRDFAPEENKKLNWIREYGLGAWQDFVRRMLEEGKFTRKKMSTAGRPKVLLIPTEKFFE</sequence>
<evidence type="ECO:0000313" key="1">
    <source>
        <dbReference type="EMBL" id="MBO2458117.1"/>
    </source>
</evidence>
<accession>A0ABS3RN77</accession>
<name>A0ABS3RN77_9ACTN</name>